<evidence type="ECO:0000313" key="14">
    <source>
        <dbReference type="Proteomes" id="UP000186594"/>
    </source>
</evidence>
<dbReference type="Gene3D" id="3.30.56.10">
    <property type="match status" value="1"/>
</dbReference>
<evidence type="ECO:0000259" key="12">
    <source>
        <dbReference type="PROSITE" id="PS51483"/>
    </source>
</evidence>
<dbReference type="OrthoDB" id="1698572at2759"/>
<evidence type="ECO:0000256" key="4">
    <source>
        <dbReference type="ARBA" id="ARBA00022598"/>
    </source>
</evidence>
<comment type="cofactor">
    <cofactor evidence="1">
        <name>Mg(2+)</name>
        <dbReference type="ChEBI" id="CHEBI:18420"/>
    </cofactor>
</comment>
<comment type="caution">
    <text evidence="13">The sequence shown here is derived from an EMBL/GenBank/DDBJ whole genome shotgun (WGS) entry which is preliminary data.</text>
</comment>
<dbReference type="Pfam" id="PF03484">
    <property type="entry name" value="B5"/>
    <property type="match status" value="1"/>
</dbReference>
<dbReference type="GO" id="GO:0006432">
    <property type="term" value="P:phenylalanyl-tRNA aminoacylation"/>
    <property type="evidence" value="ECO:0007669"/>
    <property type="project" value="InterPro"/>
</dbReference>
<dbReference type="GO" id="GO:0005524">
    <property type="term" value="F:ATP binding"/>
    <property type="evidence" value="ECO:0007669"/>
    <property type="project" value="UniProtKB-KW"/>
</dbReference>
<dbReference type="Pfam" id="PF17759">
    <property type="entry name" value="tRNA_synthFbeta"/>
    <property type="match status" value="1"/>
</dbReference>
<dbReference type="InterPro" id="IPR009061">
    <property type="entry name" value="DNA-bd_dom_put_sf"/>
</dbReference>
<gene>
    <name evidence="13" type="ORF">NEOLI_004648</name>
</gene>
<name>A0A1U7LPV9_NEOID</name>
<dbReference type="OMA" id="NENGAMQ"/>
<evidence type="ECO:0000313" key="13">
    <source>
        <dbReference type="EMBL" id="OLL24582.1"/>
    </source>
</evidence>
<evidence type="ECO:0000256" key="1">
    <source>
        <dbReference type="ARBA" id="ARBA00001946"/>
    </source>
</evidence>
<dbReference type="STRING" id="1198029.A0A1U7LPV9"/>
<evidence type="ECO:0000256" key="6">
    <source>
        <dbReference type="ARBA" id="ARBA00022741"/>
    </source>
</evidence>
<accession>A0A1U7LPV9</accession>
<organism evidence="13 14">
    <name type="scientific">Neolecta irregularis (strain DAH-3)</name>
    <dbReference type="NCBI Taxonomy" id="1198029"/>
    <lineage>
        <taxon>Eukaryota</taxon>
        <taxon>Fungi</taxon>
        <taxon>Dikarya</taxon>
        <taxon>Ascomycota</taxon>
        <taxon>Taphrinomycotina</taxon>
        <taxon>Neolectales</taxon>
        <taxon>Neolectaceae</taxon>
        <taxon>Neolecta</taxon>
    </lineage>
</organism>
<evidence type="ECO:0000256" key="3">
    <source>
        <dbReference type="ARBA" id="ARBA00012814"/>
    </source>
</evidence>
<dbReference type="PANTHER" id="PTHR10947:SF0">
    <property type="entry name" value="PHENYLALANINE--TRNA LIGASE BETA SUBUNIT"/>
    <property type="match status" value="1"/>
</dbReference>
<dbReference type="SUPFAM" id="SSF55681">
    <property type="entry name" value="Class II aaRS and biotin synthetases"/>
    <property type="match status" value="1"/>
</dbReference>
<dbReference type="PROSITE" id="PS51483">
    <property type="entry name" value="B5"/>
    <property type="match status" value="1"/>
</dbReference>
<keyword evidence="6" id="KW-0547">Nucleotide-binding</keyword>
<evidence type="ECO:0000256" key="10">
    <source>
        <dbReference type="ARBA" id="ARBA00023146"/>
    </source>
</evidence>
<keyword evidence="4 13" id="KW-0436">Ligase</keyword>
<dbReference type="FunFam" id="3.30.930.10:FF:000059">
    <property type="entry name" value="phenylalanine--tRNA ligase beta subunit"/>
    <property type="match status" value="1"/>
</dbReference>
<dbReference type="GO" id="GO:0009328">
    <property type="term" value="C:phenylalanine-tRNA ligase complex"/>
    <property type="evidence" value="ECO:0007669"/>
    <property type="project" value="TreeGrafter"/>
</dbReference>
<dbReference type="CDD" id="cd00769">
    <property type="entry name" value="PheRS_beta_core"/>
    <property type="match status" value="1"/>
</dbReference>
<keyword evidence="10" id="KW-0030">Aminoacyl-tRNA synthetase</keyword>
<dbReference type="InterPro" id="IPR005147">
    <property type="entry name" value="tRNA_synthase_B5-dom"/>
</dbReference>
<dbReference type="Proteomes" id="UP000186594">
    <property type="component" value="Unassembled WGS sequence"/>
</dbReference>
<sequence length="262" mass="29834">MSLQAKPYGSDMLEVQIPLTRADILHQCDVMEDVAIAYGYNKLNRTFPDKSATVGQPLPINKLSDIVRLEAALVGWTEVMPLILCSHAENFDNLKRKDHGQAVKLANPKTWEYQVVRTSLLPGMLKTIRENKERVKPLKVFEVSDVVLQDENVERRARNVRRFGAVWCGKTSGFEHIHGLLDRVMAMLGEKFLSKDCSDYGYWIEPVSNDTYFPGRAATVHLRNENGAMQIGNFGILHPEVLEKFELTYPCSSLEMDLEYFL</sequence>
<protein>
    <recommendedName>
        <fullName evidence="3">phenylalanine--tRNA ligase</fullName>
        <ecNumber evidence="3">6.1.1.20</ecNumber>
    </recommendedName>
</protein>
<dbReference type="InterPro" id="IPR045060">
    <property type="entry name" value="Phe-tRNA-ligase_IIc_bsu"/>
</dbReference>
<keyword evidence="9" id="KW-0648">Protein biosynthesis</keyword>
<feature type="domain" description="B5" evidence="12">
    <location>
        <begin position="1"/>
        <end position="45"/>
    </location>
</feature>
<dbReference type="EMBL" id="LXFE01000723">
    <property type="protein sequence ID" value="OLL24582.1"/>
    <property type="molecule type" value="Genomic_DNA"/>
</dbReference>
<dbReference type="GO" id="GO:0003723">
    <property type="term" value="F:RNA binding"/>
    <property type="evidence" value="ECO:0007669"/>
    <property type="project" value="InterPro"/>
</dbReference>
<dbReference type="PANTHER" id="PTHR10947">
    <property type="entry name" value="PHENYLALANYL-TRNA SYNTHETASE BETA CHAIN AND LEUCINE-RICH REPEAT-CONTAINING PROTEIN 47"/>
    <property type="match status" value="1"/>
</dbReference>
<comment type="subunit">
    <text evidence="2">Tetramer of two alpha and two beta subunits.</text>
</comment>
<evidence type="ECO:0000256" key="2">
    <source>
        <dbReference type="ARBA" id="ARBA00011209"/>
    </source>
</evidence>
<dbReference type="AlphaFoldDB" id="A0A1U7LPV9"/>
<reference evidence="13 14" key="1">
    <citation type="submission" date="2016-04" db="EMBL/GenBank/DDBJ databases">
        <title>Evolutionary innovation and constraint leading to complex multicellularity in the Ascomycota.</title>
        <authorList>
            <person name="Cisse O."/>
            <person name="Nguyen A."/>
            <person name="Hewitt D.A."/>
            <person name="Jedd G."/>
            <person name="Stajich J.E."/>
        </authorList>
    </citation>
    <scope>NUCLEOTIDE SEQUENCE [LARGE SCALE GENOMIC DNA]</scope>
    <source>
        <strain evidence="13 14">DAH-3</strain>
    </source>
</reference>
<dbReference type="EC" id="6.1.1.20" evidence="3"/>
<evidence type="ECO:0000256" key="11">
    <source>
        <dbReference type="ARBA" id="ARBA00049255"/>
    </source>
</evidence>
<dbReference type="InterPro" id="IPR041616">
    <property type="entry name" value="PheRS_beta_core"/>
</dbReference>
<dbReference type="GO" id="GO:0000287">
    <property type="term" value="F:magnesium ion binding"/>
    <property type="evidence" value="ECO:0007669"/>
    <property type="project" value="InterPro"/>
</dbReference>
<dbReference type="InterPro" id="IPR045864">
    <property type="entry name" value="aa-tRNA-synth_II/BPL/LPL"/>
</dbReference>
<evidence type="ECO:0000256" key="5">
    <source>
        <dbReference type="ARBA" id="ARBA00022723"/>
    </source>
</evidence>
<comment type="catalytic activity">
    <reaction evidence="11">
        <text>tRNA(Phe) + L-phenylalanine + ATP = L-phenylalanyl-tRNA(Phe) + AMP + diphosphate + H(+)</text>
        <dbReference type="Rhea" id="RHEA:19413"/>
        <dbReference type="Rhea" id="RHEA-COMP:9668"/>
        <dbReference type="Rhea" id="RHEA-COMP:9699"/>
        <dbReference type="ChEBI" id="CHEBI:15378"/>
        <dbReference type="ChEBI" id="CHEBI:30616"/>
        <dbReference type="ChEBI" id="CHEBI:33019"/>
        <dbReference type="ChEBI" id="CHEBI:58095"/>
        <dbReference type="ChEBI" id="CHEBI:78442"/>
        <dbReference type="ChEBI" id="CHEBI:78531"/>
        <dbReference type="ChEBI" id="CHEBI:456215"/>
        <dbReference type="EC" id="6.1.1.20"/>
    </reaction>
</comment>
<dbReference type="Gene3D" id="3.30.930.10">
    <property type="entry name" value="Bira Bifunctional Protein, Domain 2"/>
    <property type="match status" value="1"/>
</dbReference>
<evidence type="ECO:0000256" key="8">
    <source>
        <dbReference type="ARBA" id="ARBA00022842"/>
    </source>
</evidence>
<evidence type="ECO:0000256" key="9">
    <source>
        <dbReference type="ARBA" id="ARBA00022917"/>
    </source>
</evidence>
<keyword evidence="7" id="KW-0067">ATP-binding</keyword>
<keyword evidence="14" id="KW-1185">Reference proteome</keyword>
<dbReference type="GO" id="GO:0004826">
    <property type="term" value="F:phenylalanine-tRNA ligase activity"/>
    <property type="evidence" value="ECO:0007669"/>
    <property type="project" value="UniProtKB-EC"/>
</dbReference>
<keyword evidence="8" id="KW-0460">Magnesium</keyword>
<proteinExistence type="predicted"/>
<keyword evidence="5" id="KW-0479">Metal-binding</keyword>
<evidence type="ECO:0000256" key="7">
    <source>
        <dbReference type="ARBA" id="ARBA00022840"/>
    </source>
</evidence>
<dbReference type="SUPFAM" id="SSF46955">
    <property type="entry name" value="Putative DNA-binding domain"/>
    <property type="match status" value="1"/>
</dbReference>